<dbReference type="InterPro" id="IPR017853">
    <property type="entry name" value="GH"/>
</dbReference>
<keyword evidence="4 6" id="KW-0378">Hydrolase</keyword>
<proteinExistence type="inferred from homology"/>
<dbReference type="SUPFAM" id="SSF51445">
    <property type="entry name" value="(Trans)glycosidases"/>
    <property type="match status" value="1"/>
</dbReference>
<keyword evidence="5 6" id="KW-0326">Glycosidase</keyword>
<dbReference type="EC" id="3.2.1.89" evidence="3 6"/>
<dbReference type="Proteomes" id="UP000321154">
    <property type="component" value="Unassembled WGS sequence"/>
</dbReference>
<dbReference type="Gene3D" id="2.60.120.260">
    <property type="entry name" value="Galactose-binding domain-like"/>
    <property type="match status" value="1"/>
</dbReference>
<accession>A0ABQ0UMQ8</accession>
<evidence type="ECO:0000256" key="7">
    <source>
        <dbReference type="SAM" id="MobiDB-lite"/>
    </source>
</evidence>
<keyword evidence="9" id="KW-1185">Reference proteome</keyword>
<feature type="region of interest" description="Disordered" evidence="7">
    <location>
        <begin position="74"/>
        <end position="112"/>
    </location>
</feature>
<dbReference type="Pfam" id="PF07745">
    <property type="entry name" value="Glyco_hydro_53"/>
    <property type="match status" value="1"/>
</dbReference>
<evidence type="ECO:0000256" key="3">
    <source>
        <dbReference type="ARBA" id="ARBA00012556"/>
    </source>
</evidence>
<sequence length="572" mass="60558">MPAIVKEDDTMTPTDRSRSHHPRPDLPRSSRRIALATGAAVATALLCGGLLPLAPATAADGSTTTRASGTAVSVANPGFEEGTSGWVSKGTGTATLEGSGHESPTRLTQHLSADGRAVTTQKLKKVAPGWWTFSAWVTSGGAAGSSSLSLTGCGTGSSTTAAGTTVIPSTESDDGWLHLSVSAEVTHRQCTLTFATEGAAGSWASIDDATFTPGRVTRDVRGADLSGLPRNEDRGAVYLDEQGRPADAVEQLASYGANMARLKVWVDPTDGYNDQDDVVRMAERIEASGMRLLVDFHYSDRWTDPGAQTMPKAWVGLSAPEVAERIHDHTRSVLDALAAEGITADAVQVGNEINPGMLWPLGQTWDVDPSDGISGAQWDELAMFLKAGASAVKEVSASTDVVLHLTNINNGIDGLTWWFDEATSRGVDFDLIGLSYYSYWHGSLADLQEAVTTLSARYDRDALVVETSYPWTLQDDPDHTWENVVAEASMLTPGYPATPAGQAANFRAVQDVVASAPGGRGLGVVAWEPAWTAVDGAGWDPDDPASGNAWENQAMWDFDGRPLPALREYAAD</sequence>
<evidence type="ECO:0000313" key="8">
    <source>
        <dbReference type="EMBL" id="GEK82772.1"/>
    </source>
</evidence>
<dbReference type="PANTHER" id="PTHR34983">
    <property type="entry name" value="ARABINOGALACTAN ENDO-BETA-1,4-GALACTANASE A"/>
    <property type="match status" value="1"/>
</dbReference>
<evidence type="ECO:0000256" key="5">
    <source>
        <dbReference type="ARBA" id="ARBA00023295"/>
    </source>
</evidence>
<comment type="catalytic activity">
    <reaction evidence="1 6">
        <text>The enzyme specifically hydrolyzes (1-&gt;4)-beta-D-galactosidic linkages in type I arabinogalactans.</text>
        <dbReference type="EC" id="3.2.1.89"/>
    </reaction>
</comment>
<dbReference type="EMBL" id="BJUV01000008">
    <property type="protein sequence ID" value="GEK82772.1"/>
    <property type="molecule type" value="Genomic_DNA"/>
</dbReference>
<protein>
    <recommendedName>
        <fullName evidence="3 6">Arabinogalactan endo-beta-1,4-galactanase</fullName>
        <ecNumber evidence="3 6">3.2.1.89</ecNumber>
    </recommendedName>
</protein>
<dbReference type="InterPro" id="IPR011683">
    <property type="entry name" value="Glyco_hydro_53"/>
</dbReference>
<evidence type="ECO:0000256" key="1">
    <source>
        <dbReference type="ARBA" id="ARBA00001695"/>
    </source>
</evidence>
<dbReference type="PROSITE" id="PS51318">
    <property type="entry name" value="TAT"/>
    <property type="match status" value="1"/>
</dbReference>
<evidence type="ECO:0000256" key="6">
    <source>
        <dbReference type="RuleBase" id="RU361192"/>
    </source>
</evidence>
<evidence type="ECO:0000256" key="2">
    <source>
        <dbReference type="ARBA" id="ARBA00010687"/>
    </source>
</evidence>
<comment type="caution">
    <text evidence="8">The sequence shown here is derived from an EMBL/GenBank/DDBJ whole genome shotgun (WGS) entry which is preliminary data.</text>
</comment>
<dbReference type="InterPro" id="IPR006311">
    <property type="entry name" value="TAT_signal"/>
</dbReference>
<comment type="similarity">
    <text evidence="2 6">Belongs to the glycosyl hydrolase 53 family.</text>
</comment>
<feature type="region of interest" description="Disordered" evidence="7">
    <location>
        <begin position="1"/>
        <end position="30"/>
    </location>
</feature>
<evidence type="ECO:0000256" key="4">
    <source>
        <dbReference type="ARBA" id="ARBA00022801"/>
    </source>
</evidence>
<reference evidence="8 9" key="1">
    <citation type="submission" date="2019-07" db="EMBL/GenBank/DDBJ databases">
        <title>Whole genome shotgun sequence of Frigoribacterium faeni NBRC 103066.</title>
        <authorList>
            <person name="Hosoyama A."/>
            <person name="Uohara A."/>
            <person name="Ohji S."/>
            <person name="Ichikawa N."/>
        </authorList>
    </citation>
    <scope>NUCLEOTIDE SEQUENCE [LARGE SCALE GENOMIC DNA]</scope>
    <source>
        <strain evidence="8 9">NBRC 103066</strain>
    </source>
</reference>
<dbReference type="RefSeq" id="WP_244289703.1">
    <property type="nucleotide sequence ID" value="NZ_BJUV01000008.1"/>
</dbReference>
<name>A0ABQ0UMQ8_9MICO</name>
<dbReference type="PANTHER" id="PTHR34983:SF1">
    <property type="entry name" value="ARABINOGALACTAN ENDO-BETA-1,4-GALACTANASE A"/>
    <property type="match status" value="1"/>
</dbReference>
<evidence type="ECO:0000313" key="9">
    <source>
        <dbReference type="Proteomes" id="UP000321154"/>
    </source>
</evidence>
<dbReference type="Gene3D" id="3.20.20.80">
    <property type="entry name" value="Glycosidases"/>
    <property type="match status" value="1"/>
</dbReference>
<organism evidence="8 9">
    <name type="scientific">Frigoribacterium faeni</name>
    <dbReference type="NCBI Taxonomy" id="145483"/>
    <lineage>
        <taxon>Bacteria</taxon>
        <taxon>Bacillati</taxon>
        <taxon>Actinomycetota</taxon>
        <taxon>Actinomycetes</taxon>
        <taxon>Micrococcales</taxon>
        <taxon>Microbacteriaceae</taxon>
        <taxon>Frigoribacterium</taxon>
    </lineage>
</organism>
<gene>
    <name evidence="8" type="ORF">FFA01_10810</name>
</gene>